<organism evidence="11 12">
    <name type="scientific">Waterburya agarophytonicola KI4</name>
    <dbReference type="NCBI Taxonomy" id="2874699"/>
    <lineage>
        <taxon>Bacteria</taxon>
        <taxon>Bacillati</taxon>
        <taxon>Cyanobacteriota</taxon>
        <taxon>Cyanophyceae</taxon>
        <taxon>Pleurocapsales</taxon>
        <taxon>Hyellaceae</taxon>
        <taxon>Waterburya</taxon>
        <taxon>Waterburya agarophytonicola</taxon>
    </lineage>
</organism>
<dbReference type="GO" id="GO:0004674">
    <property type="term" value="F:protein serine/threonine kinase activity"/>
    <property type="evidence" value="ECO:0007669"/>
    <property type="project" value="UniProtKB-KW"/>
</dbReference>
<keyword evidence="4" id="KW-0547">Nucleotide-binding</keyword>
<evidence type="ECO:0000256" key="4">
    <source>
        <dbReference type="ARBA" id="ARBA00022741"/>
    </source>
</evidence>
<dbReference type="EC" id="2.7.11.1" evidence="1"/>
<dbReference type="RefSeq" id="WP_229641831.1">
    <property type="nucleotide sequence ID" value="NZ_JADWDC010000052.1"/>
</dbReference>
<evidence type="ECO:0000313" key="12">
    <source>
        <dbReference type="Proteomes" id="UP000729733"/>
    </source>
</evidence>
<evidence type="ECO:0000256" key="2">
    <source>
        <dbReference type="ARBA" id="ARBA00022527"/>
    </source>
</evidence>
<evidence type="ECO:0000256" key="3">
    <source>
        <dbReference type="ARBA" id="ARBA00022679"/>
    </source>
</evidence>
<comment type="caution">
    <text evidence="11">The sequence shown here is derived from an EMBL/GenBank/DDBJ whole genome shotgun (WGS) entry which is preliminary data.</text>
</comment>
<dbReference type="Gene3D" id="1.10.510.10">
    <property type="entry name" value="Transferase(Phosphotransferase) domain 1"/>
    <property type="match status" value="1"/>
</dbReference>
<keyword evidence="9" id="KW-0472">Membrane</keyword>
<evidence type="ECO:0000256" key="8">
    <source>
        <dbReference type="ARBA" id="ARBA00048679"/>
    </source>
</evidence>
<evidence type="ECO:0000256" key="1">
    <source>
        <dbReference type="ARBA" id="ARBA00012513"/>
    </source>
</evidence>
<dbReference type="InterPro" id="IPR000719">
    <property type="entry name" value="Prot_kinase_dom"/>
</dbReference>
<evidence type="ECO:0000313" key="11">
    <source>
        <dbReference type="EMBL" id="MCC0178730.1"/>
    </source>
</evidence>
<dbReference type="SMART" id="SM00220">
    <property type="entry name" value="S_TKc"/>
    <property type="match status" value="1"/>
</dbReference>
<dbReference type="SUPFAM" id="SSF56112">
    <property type="entry name" value="Protein kinase-like (PK-like)"/>
    <property type="match status" value="1"/>
</dbReference>
<dbReference type="PANTHER" id="PTHR24363:SF0">
    <property type="entry name" value="SERINE_THREONINE KINASE LIKE DOMAIN CONTAINING 1"/>
    <property type="match status" value="1"/>
</dbReference>
<proteinExistence type="predicted"/>
<feature type="transmembrane region" description="Helical" evidence="9">
    <location>
        <begin position="317"/>
        <end position="342"/>
    </location>
</feature>
<keyword evidence="9" id="KW-1133">Transmembrane helix</keyword>
<keyword evidence="9" id="KW-0812">Transmembrane</keyword>
<dbReference type="PROSITE" id="PS50011">
    <property type="entry name" value="PROTEIN_KINASE_DOM"/>
    <property type="match status" value="1"/>
</dbReference>
<dbReference type="CDD" id="cd14014">
    <property type="entry name" value="STKc_PknB_like"/>
    <property type="match status" value="1"/>
</dbReference>
<dbReference type="Proteomes" id="UP000729733">
    <property type="component" value="Unassembled WGS sequence"/>
</dbReference>
<comment type="catalytic activity">
    <reaction evidence="7">
        <text>L-threonyl-[protein] + ATP = O-phospho-L-threonyl-[protein] + ADP + H(+)</text>
        <dbReference type="Rhea" id="RHEA:46608"/>
        <dbReference type="Rhea" id="RHEA-COMP:11060"/>
        <dbReference type="Rhea" id="RHEA-COMP:11605"/>
        <dbReference type="ChEBI" id="CHEBI:15378"/>
        <dbReference type="ChEBI" id="CHEBI:30013"/>
        <dbReference type="ChEBI" id="CHEBI:30616"/>
        <dbReference type="ChEBI" id="CHEBI:61977"/>
        <dbReference type="ChEBI" id="CHEBI:456216"/>
        <dbReference type="EC" id="2.7.11.1"/>
    </reaction>
</comment>
<evidence type="ECO:0000259" key="10">
    <source>
        <dbReference type="PROSITE" id="PS50011"/>
    </source>
</evidence>
<keyword evidence="6" id="KW-0067">ATP-binding</keyword>
<sequence>METNRDNLIGTILKGKYRIDELLAEGGQGKIYYATDLSAGIDRQYIVKQFTPNYDNDFLLNVGTRFFNQESEILQKLGRHSQIPQIFDHFEADKKFYLVQEFIEGNNLETEFASKKQLTEMELFPILKDILDVLNFVHQNNYIHRDIKPSNLIRNKYDQKIYLIDFGAVKEKIKRENIGNQGESKSTVVIGTEGYMPNEQKLSRPKFCSDIYAAGMVAINALTGVDPQQIFKDEKFNPIWQHHLPADSKKYNPNLLRIIDKMVRGSCQERYQSVTEILGDWQKLNDTIVIKSPMEDISPTLKNSENNTAEENNKKSWLTWLVWGIGTIVGTIVLGIAGFSLIPQEKYIAYENKEHKIKIERPESWQVREDWNTFQEKGVKFLTPLENNQDEYQERVAVSIEELSTPLSLAEYNAQATNQIATYNTIIEPATPTTFANKEGTKIIYQEKEGNKKRLEYWTVKNQKAYIATYSAEVDKFDKYLKKAEETIASLMINDVTE</sequence>
<evidence type="ECO:0000256" key="9">
    <source>
        <dbReference type="SAM" id="Phobius"/>
    </source>
</evidence>
<feature type="domain" description="Protein kinase" evidence="10">
    <location>
        <begin position="17"/>
        <end position="288"/>
    </location>
</feature>
<reference evidence="11" key="1">
    <citation type="journal article" date="2021" name="Antonie Van Leeuwenhoek">
        <title>Draft genome and description of Waterburya agarophytonicola gen. nov. sp. nov. (Pleurocapsales, Cyanobacteria): a seaweed symbiont.</title>
        <authorList>
            <person name="Bonthond G."/>
            <person name="Shalygin S."/>
            <person name="Bayer T."/>
            <person name="Weinberger F."/>
        </authorList>
    </citation>
    <scope>NUCLEOTIDE SEQUENCE</scope>
    <source>
        <strain evidence="11">KI4</strain>
    </source>
</reference>
<protein>
    <recommendedName>
        <fullName evidence="1">non-specific serine/threonine protein kinase</fullName>
        <ecNumber evidence="1">2.7.11.1</ecNumber>
    </recommendedName>
</protein>
<evidence type="ECO:0000256" key="7">
    <source>
        <dbReference type="ARBA" id="ARBA00047899"/>
    </source>
</evidence>
<dbReference type="GO" id="GO:0005524">
    <property type="term" value="F:ATP binding"/>
    <property type="evidence" value="ECO:0007669"/>
    <property type="project" value="UniProtKB-KW"/>
</dbReference>
<keyword evidence="12" id="KW-1185">Reference proteome</keyword>
<keyword evidence="5 11" id="KW-0418">Kinase</keyword>
<dbReference type="Gene3D" id="3.30.200.20">
    <property type="entry name" value="Phosphorylase Kinase, domain 1"/>
    <property type="match status" value="1"/>
</dbReference>
<dbReference type="InterPro" id="IPR011009">
    <property type="entry name" value="Kinase-like_dom_sf"/>
</dbReference>
<comment type="catalytic activity">
    <reaction evidence="8">
        <text>L-seryl-[protein] + ATP = O-phospho-L-seryl-[protein] + ADP + H(+)</text>
        <dbReference type="Rhea" id="RHEA:17989"/>
        <dbReference type="Rhea" id="RHEA-COMP:9863"/>
        <dbReference type="Rhea" id="RHEA-COMP:11604"/>
        <dbReference type="ChEBI" id="CHEBI:15378"/>
        <dbReference type="ChEBI" id="CHEBI:29999"/>
        <dbReference type="ChEBI" id="CHEBI:30616"/>
        <dbReference type="ChEBI" id="CHEBI:83421"/>
        <dbReference type="ChEBI" id="CHEBI:456216"/>
        <dbReference type="EC" id="2.7.11.1"/>
    </reaction>
</comment>
<name>A0A964BW75_9CYAN</name>
<keyword evidence="2 11" id="KW-0723">Serine/threonine-protein kinase</keyword>
<dbReference type="Gene3D" id="3.40.1000.10">
    <property type="entry name" value="Mog1/PsbP, alpha/beta/alpha sandwich"/>
    <property type="match status" value="1"/>
</dbReference>
<dbReference type="Pfam" id="PF00069">
    <property type="entry name" value="Pkinase"/>
    <property type="match status" value="1"/>
</dbReference>
<dbReference type="PANTHER" id="PTHR24363">
    <property type="entry name" value="SERINE/THREONINE PROTEIN KINASE"/>
    <property type="match status" value="1"/>
</dbReference>
<evidence type="ECO:0000256" key="6">
    <source>
        <dbReference type="ARBA" id="ARBA00022840"/>
    </source>
</evidence>
<keyword evidence="3" id="KW-0808">Transferase</keyword>
<dbReference type="AlphaFoldDB" id="A0A964BW75"/>
<gene>
    <name evidence="11" type="ORF">I4641_17300</name>
</gene>
<evidence type="ECO:0000256" key="5">
    <source>
        <dbReference type="ARBA" id="ARBA00022777"/>
    </source>
</evidence>
<dbReference type="EMBL" id="JADWDC010000052">
    <property type="protein sequence ID" value="MCC0178730.1"/>
    <property type="molecule type" value="Genomic_DNA"/>
</dbReference>
<accession>A0A964BW75</accession>